<keyword evidence="3" id="KW-0472">Membrane</keyword>
<comment type="caution">
    <text evidence="6">The sequence shown here is derived from an EMBL/GenBank/DDBJ whole genome shotgun (WGS) entry which is preliminary data.</text>
</comment>
<dbReference type="OrthoDB" id="2508290at2"/>
<proteinExistence type="predicted"/>
<evidence type="ECO:0000256" key="1">
    <source>
        <dbReference type="ARBA" id="ARBA00022475"/>
    </source>
</evidence>
<keyword evidence="5" id="KW-0449">Lipoprotein</keyword>
<gene>
    <name evidence="6" type="ORF">FE784_11465</name>
</gene>
<keyword evidence="2" id="KW-0732">Signal</keyword>
<accession>A0A5C4TBJ0</accession>
<keyword evidence="1" id="KW-1003">Cell membrane</keyword>
<keyword evidence="4" id="KW-0564">Palmitate</keyword>
<reference evidence="6 7" key="1">
    <citation type="submission" date="2019-05" db="EMBL/GenBank/DDBJ databases">
        <title>We sequenced the genome of Paenibacillus hemerocallicola KCTC 33185 for further insight into its adaptation and study the phylogeny of Paenibacillus.</title>
        <authorList>
            <person name="Narsing Rao M.P."/>
        </authorList>
    </citation>
    <scope>NUCLEOTIDE SEQUENCE [LARGE SCALE GENOMIC DNA]</scope>
    <source>
        <strain evidence="6 7">KCTC 33185</strain>
    </source>
</reference>
<evidence type="ECO:0000256" key="5">
    <source>
        <dbReference type="ARBA" id="ARBA00023288"/>
    </source>
</evidence>
<evidence type="ECO:0000256" key="2">
    <source>
        <dbReference type="ARBA" id="ARBA00022729"/>
    </source>
</evidence>
<dbReference type="Pfam" id="PF13416">
    <property type="entry name" value="SBP_bac_8"/>
    <property type="match status" value="1"/>
</dbReference>
<dbReference type="InterPro" id="IPR050490">
    <property type="entry name" value="Bact_solute-bd_prot1"/>
</dbReference>
<dbReference type="InterPro" id="IPR006059">
    <property type="entry name" value="SBP"/>
</dbReference>
<keyword evidence="7" id="KW-1185">Reference proteome</keyword>
<evidence type="ECO:0000313" key="6">
    <source>
        <dbReference type="EMBL" id="TNJ66285.1"/>
    </source>
</evidence>
<sequence>MGREKGGAFMRKKSLASFGLSIMALSVISACSGTKEPEATKAKDVPATADTPVKVSADPVTLKFAINFSWLSEEERNKYIVEPVKKKYPNISFEFINLTETPLDKIVATGTIPDIVQSASPIIYTFTDLGLADNIEPFVKSHKFDTSKINKQGLDAVKITSGNDYLIGLPWTISFNATYYNRDIFDKFGVGYPKDGMTWDEMRDMALKLTRKDGQTQYRGLEPDVPSRMASVLSLGFVDTKTNKATLDTEGWKRIFAYMKSVYDIPGNENYRWVPSAFDQFIKERTLAMYPGLNHFPNFKGVEGINWDIVQYPQFKDKPNTGMQVDEWILHITKQSKFKDQAFQVISTILSDDVQAEMSRNARFPIVSTKAIQDEFGKNIPYLQGKNLKSIFLSQPAAPVPPSKDGAYGQTLSQEAFKKVMKDGVDINSALREADEMLNKKIAESK</sequence>
<dbReference type="PANTHER" id="PTHR43649">
    <property type="entry name" value="ARABINOSE-BINDING PROTEIN-RELATED"/>
    <property type="match status" value="1"/>
</dbReference>
<evidence type="ECO:0000313" key="7">
    <source>
        <dbReference type="Proteomes" id="UP000307943"/>
    </source>
</evidence>
<dbReference type="SUPFAM" id="SSF53850">
    <property type="entry name" value="Periplasmic binding protein-like II"/>
    <property type="match status" value="1"/>
</dbReference>
<name>A0A5C4TBJ0_9BACL</name>
<protein>
    <submittedName>
        <fullName evidence="6">Extracellular solute-binding protein</fullName>
    </submittedName>
</protein>
<dbReference type="Gene3D" id="3.40.190.10">
    <property type="entry name" value="Periplasmic binding protein-like II"/>
    <property type="match status" value="1"/>
</dbReference>
<organism evidence="6 7">
    <name type="scientific">Paenibacillus hemerocallicola</name>
    <dbReference type="NCBI Taxonomy" id="1172614"/>
    <lineage>
        <taxon>Bacteria</taxon>
        <taxon>Bacillati</taxon>
        <taxon>Bacillota</taxon>
        <taxon>Bacilli</taxon>
        <taxon>Bacillales</taxon>
        <taxon>Paenibacillaceae</taxon>
        <taxon>Paenibacillus</taxon>
    </lineage>
</organism>
<dbReference type="EMBL" id="VDCQ01000012">
    <property type="protein sequence ID" value="TNJ66285.1"/>
    <property type="molecule type" value="Genomic_DNA"/>
</dbReference>
<dbReference type="PANTHER" id="PTHR43649:SF33">
    <property type="entry name" value="POLYGALACTURONAN_RHAMNOGALACTURONAN-BINDING PROTEIN YTCQ"/>
    <property type="match status" value="1"/>
</dbReference>
<dbReference type="AlphaFoldDB" id="A0A5C4TBJ0"/>
<evidence type="ECO:0000256" key="4">
    <source>
        <dbReference type="ARBA" id="ARBA00023139"/>
    </source>
</evidence>
<evidence type="ECO:0000256" key="3">
    <source>
        <dbReference type="ARBA" id="ARBA00023136"/>
    </source>
</evidence>
<dbReference type="Proteomes" id="UP000307943">
    <property type="component" value="Unassembled WGS sequence"/>
</dbReference>
<dbReference type="PROSITE" id="PS51257">
    <property type="entry name" value="PROKAR_LIPOPROTEIN"/>
    <property type="match status" value="1"/>
</dbReference>